<name>A0ABR7HQI7_9FIRM</name>
<protein>
    <recommendedName>
        <fullName evidence="3">DUF4340 domain-containing protein</fullName>
    </recommendedName>
</protein>
<dbReference type="Proteomes" id="UP000660021">
    <property type="component" value="Unassembled WGS sequence"/>
</dbReference>
<evidence type="ECO:0000313" key="1">
    <source>
        <dbReference type="EMBL" id="MBC5729784.1"/>
    </source>
</evidence>
<reference evidence="1 2" key="1">
    <citation type="submission" date="2020-08" db="EMBL/GenBank/DDBJ databases">
        <title>Genome public.</title>
        <authorList>
            <person name="Liu C."/>
            <person name="Sun Q."/>
        </authorList>
    </citation>
    <scope>NUCLEOTIDE SEQUENCE [LARGE SCALE GENOMIC DNA]</scope>
    <source>
        <strain evidence="1 2">New-38</strain>
    </source>
</reference>
<organism evidence="1 2">
    <name type="scientific">Pseudoflavonifractor hominis</name>
    <dbReference type="NCBI Taxonomy" id="2763059"/>
    <lineage>
        <taxon>Bacteria</taxon>
        <taxon>Bacillati</taxon>
        <taxon>Bacillota</taxon>
        <taxon>Clostridia</taxon>
        <taxon>Eubacteriales</taxon>
        <taxon>Oscillospiraceae</taxon>
        <taxon>Pseudoflavonifractor</taxon>
    </lineage>
</organism>
<accession>A0ABR7HQI7</accession>
<evidence type="ECO:0008006" key="3">
    <source>
        <dbReference type="Google" id="ProtNLM"/>
    </source>
</evidence>
<evidence type="ECO:0000313" key="2">
    <source>
        <dbReference type="Proteomes" id="UP000660021"/>
    </source>
</evidence>
<dbReference type="EMBL" id="JACOPR010000002">
    <property type="protein sequence ID" value="MBC5729784.1"/>
    <property type="molecule type" value="Genomic_DNA"/>
</dbReference>
<sequence>MKLRNTVRKPRLSKRRRAVELGKDVLILLLICSAVSLVGRSQIYTVAGDKVWFSSLSSFFAGQESEVSPSLDPGRPASLPHPVRIAVCGQGGESVSRYGIQYDTVQVEQVFGALSGFLSEGLASARDAQTVSALDWQQALKTPGLYFDFLGSVPMELMVRWASEGGDVEILPGSARRLVLTAEEGAETATLYYMDDQQGLYYACNTSVVCEGYLNNTLLEYGDNGARFAFEREEESYRTLAPEVLLLPDAPAAQRYQVTQTLELSDETVRAELERTLGFRGSDYSIGGAWVLRDGDGLRLSENGDIFYEDGEALSTARYPVGQGSVSLSEAVEAGRNLFYKALEAWCGTTANEAQIYLKETLEQPEGGWEIRFGYTLGGADVSLEDGEAASFTVREDRITSYEMHLRCYTATGEETLVLPETQAIAALSALNLEAGADLSLCYRDDGNSAQASWMAG</sequence>
<gene>
    <name evidence="1" type="ORF">H8S34_02920</name>
</gene>
<dbReference type="RefSeq" id="WP_101692233.1">
    <property type="nucleotide sequence ID" value="NZ_JACOPR010000002.1"/>
</dbReference>
<proteinExistence type="predicted"/>
<keyword evidence="2" id="KW-1185">Reference proteome</keyword>
<comment type="caution">
    <text evidence="1">The sequence shown here is derived from an EMBL/GenBank/DDBJ whole genome shotgun (WGS) entry which is preliminary data.</text>
</comment>